<reference evidence="1" key="1">
    <citation type="journal article" date="2013" name="Genetics">
        <title>The draft genome and transcriptome of Panagrellus redivivus are shaped by the harsh demands of a free-living lifestyle.</title>
        <authorList>
            <person name="Srinivasan J."/>
            <person name="Dillman A.R."/>
            <person name="Macchietto M.G."/>
            <person name="Heikkinen L."/>
            <person name="Lakso M."/>
            <person name="Fracchia K.M."/>
            <person name="Antoshechkin I."/>
            <person name="Mortazavi A."/>
            <person name="Wong G."/>
            <person name="Sternberg P.W."/>
        </authorList>
    </citation>
    <scope>NUCLEOTIDE SEQUENCE [LARGE SCALE GENOMIC DNA]</scope>
    <source>
        <strain evidence="1">MT8872</strain>
    </source>
</reference>
<organism evidence="1 2">
    <name type="scientific">Panagrellus redivivus</name>
    <name type="common">Microworm</name>
    <dbReference type="NCBI Taxonomy" id="6233"/>
    <lineage>
        <taxon>Eukaryota</taxon>
        <taxon>Metazoa</taxon>
        <taxon>Ecdysozoa</taxon>
        <taxon>Nematoda</taxon>
        <taxon>Chromadorea</taxon>
        <taxon>Rhabditida</taxon>
        <taxon>Tylenchina</taxon>
        <taxon>Panagrolaimomorpha</taxon>
        <taxon>Panagrolaimoidea</taxon>
        <taxon>Panagrolaimidae</taxon>
        <taxon>Panagrellus</taxon>
    </lineage>
</organism>
<dbReference type="SUPFAM" id="SSF52540">
    <property type="entry name" value="P-loop containing nucleoside triphosphate hydrolases"/>
    <property type="match status" value="1"/>
</dbReference>
<dbReference type="AlphaFoldDB" id="A0A7E5A0Q1"/>
<dbReference type="PANTHER" id="PTHR32046">
    <property type="entry name" value="G DOMAIN-CONTAINING PROTEIN"/>
    <property type="match status" value="1"/>
</dbReference>
<reference evidence="2" key="2">
    <citation type="submission" date="2020-10" db="UniProtKB">
        <authorList>
            <consortium name="WormBaseParasite"/>
        </authorList>
    </citation>
    <scope>IDENTIFICATION</scope>
</reference>
<proteinExistence type="predicted"/>
<dbReference type="Gene3D" id="3.40.50.300">
    <property type="entry name" value="P-loop containing nucleotide triphosphate hydrolases"/>
    <property type="match status" value="1"/>
</dbReference>
<sequence>MYSFHSGDTTFNFIDMPGFGDTSGDNEDELHKKRRYAFLEQIPQIHAIVTVVKATDTKLSPNFVGSLNDILSMVPKSAAANLMFFVTFSWSSGFQTSGITASLESYLGDVNTKYGVSLSTRNNIFYVDYFGFLYFLSHCKSEKYRRLTTPELLARAHQCWQRTTEAFYAMTRKVLALPGIPSTEIASINFARTIIEIVTVQLLDEMKKSIELRTQFDNPVVRAAQIRGMRKFMPKETARKTDEQVIAMIIKDNFETVRNVIVAALQALLEPAGFLKSHCVAPLSNGHSVRLQRQVEVLENNGEFDAAEECEAELIKWKEQVECFETILKAAKSVGTFSQTVAPTSKLFKLQLIGKRIQEAVKDYNESAKFEFEDTVKFKAVRPIQEQITS</sequence>
<dbReference type="WBParaSite" id="Pan_g7665.t1">
    <property type="protein sequence ID" value="Pan_g7665.t1"/>
    <property type="gene ID" value="Pan_g7665"/>
</dbReference>
<evidence type="ECO:0000313" key="2">
    <source>
        <dbReference type="WBParaSite" id="Pan_g7665.t1"/>
    </source>
</evidence>
<keyword evidence="1" id="KW-1185">Reference proteome</keyword>
<protein>
    <submittedName>
        <fullName evidence="2">G domain-containing protein</fullName>
    </submittedName>
</protein>
<accession>A0A7E5A0Q1</accession>
<dbReference type="InterPro" id="IPR027417">
    <property type="entry name" value="P-loop_NTPase"/>
</dbReference>
<dbReference type="PANTHER" id="PTHR32046:SF11">
    <property type="entry name" value="IMMUNE-ASSOCIATED NUCLEOTIDE-BINDING PROTEIN 10-LIKE"/>
    <property type="match status" value="1"/>
</dbReference>
<name>A0A7E5A0Q1_PANRE</name>
<evidence type="ECO:0000313" key="1">
    <source>
        <dbReference type="Proteomes" id="UP000492821"/>
    </source>
</evidence>
<dbReference type="Proteomes" id="UP000492821">
    <property type="component" value="Unassembled WGS sequence"/>
</dbReference>